<dbReference type="GO" id="GO:0003677">
    <property type="term" value="F:DNA binding"/>
    <property type="evidence" value="ECO:0007669"/>
    <property type="project" value="InterPro"/>
</dbReference>
<dbReference type="SUPFAM" id="SSF57701">
    <property type="entry name" value="Zn2/Cys6 DNA-binding domain"/>
    <property type="match status" value="1"/>
</dbReference>
<feature type="compositionally biased region" description="Low complexity" evidence="5">
    <location>
        <begin position="197"/>
        <end position="220"/>
    </location>
</feature>
<feature type="domain" description="Zn(2)-C6 fungal-type" evidence="6">
    <location>
        <begin position="50"/>
        <end position="79"/>
    </location>
</feature>
<dbReference type="InterPro" id="IPR050613">
    <property type="entry name" value="Sec_Metabolite_Reg"/>
</dbReference>
<dbReference type="PROSITE" id="PS50048">
    <property type="entry name" value="ZN2_CY6_FUNGAL_2"/>
    <property type="match status" value="1"/>
</dbReference>
<evidence type="ECO:0000259" key="6">
    <source>
        <dbReference type="PROSITE" id="PS50048"/>
    </source>
</evidence>
<keyword evidence="4" id="KW-0175">Coiled coil</keyword>
<feature type="region of interest" description="Disordered" evidence="5">
    <location>
        <begin position="843"/>
        <end position="950"/>
    </location>
</feature>
<evidence type="ECO:0000256" key="2">
    <source>
        <dbReference type="ARBA" id="ARBA00022723"/>
    </source>
</evidence>
<organism evidence="8 9">
    <name type="scientific">Sanghuangporus baumii</name>
    <name type="common">Phellinus baumii</name>
    <dbReference type="NCBI Taxonomy" id="108892"/>
    <lineage>
        <taxon>Eukaryota</taxon>
        <taxon>Fungi</taxon>
        <taxon>Dikarya</taxon>
        <taxon>Basidiomycota</taxon>
        <taxon>Agaricomycotina</taxon>
        <taxon>Agaricomycetes</taxon>
        <taxon>Hymenochaetales</taxon>
        <taxon>Hymenochaetaceae</taxon>
        <taxon>Sanghuangporus</taxon>
    </lineage>
</organism>
<dbReference type="PANTHER" id="PTHR31001">
    <property type="entry name" value="UNCHARACTERIZED TRANSCRIPTIONAL REGULATORY PROTEIN"/>
    <property type="match status" value="1"/>
</dbReference>
<dbReference type="GO" id="GO:0000981">
    <property type="term" value="F:DNA-binding transcription factor activity, RNA polymerase II-specific"/>
    <property type="evidence" value="ECO:0007669"/>
    <property type="project" value="InterPro"/>
</dbReference>
<dbReference type="PANTHER" id="PTHR31001:SF56">
    <property type="entry name" value="ZN(2)-C6 FUNGAL-TYPE DOMAIN-CONTAINING PROTEIN"/>
    <property type="match status" value="1"/>
</dbReference>
<dbReference type="Pfam" id="PF04082">
    <property type="entry name" value="Fungal_trans"/>
    <property type="match status" value="1"/>
</dbReference>
<dbReference type="GO" id="GO:0008270">
    <property type="term" value="F:zinc ion binding"/>
    <property type="evidence" value="ECO:0007669"/>
    <property type="project" value="InterPro"/>
</dbReference>
<dbReference type="PROSITE" id="PS51379">
    <property type="entry name" value="4FE4S_FER_2"/>
    <property type="match status" value="1"/>
</dbReference>
<dbReference type="SMART" id="SM00906">
    <property type="entry name" value="Fungal_trans"/>
    <property type="match status" value="1"/>
</dbReference>
<comment type="caution">
    <text evidence="8">The sequence shown here is derived from an EMBL/GenBank/DDBJ whole genome shotgun (WGS) entry which is preliminary data.</text>
</comment>
<dbReference type="InterPro" id="IPR017896">
    <property type="entry name" value="4Fe4S_Fe-S-bd"/>
</dbReference>
<proteinExistence type="predicted"/>
<feature type="region of interest" description="Disordered" evidence="5">
    <location>
        <begin position="143"/>
        <end position="165"/>
    </location>
</feature>
<evidence type="ECO:0008006" key="10">
    <source>
        <dbReference type="Google" id="ProtNLM"/>
    </source>
</evidence>
<dbReference type="Proteomes" id="UP000757232">
    <property type="component" value="Unassembled WGS sequence"/>
</dbReference>
<keyword evidence="9" id="KW-1185">Reference proteome</keyword>
<feature type="compositionally biased region" description="Basic and acidic residues" evidence="5">
    <location>
        <begin position="913"/>
        <end position="922"/>
    </location>
</feature>
<accession>A0A9Q5I2C8</accession>
<dbReference type="InterPro" id="IPR007219">
    <property type="entry name" value="XnlR_reg_dom"/>
</dbReference>
<dbReference type="EMBL" id="LNZH02000137">
    <property type="protein sequence ID" value="OCB90276.1"/>
    <property type="molecule type" value="Genomic_DNA"/>
</dbReference>
<reference evidence="8" key="1">
    <citation type="submission" date="2016-06" db="EMBL/GenBank/DDBJ databases">
        <title>Draft Genome sequence of the fungus Inonotus baumii.</title>
        <authorList>
            <person name="Zhu H."/>
            <person name="Lin W."/>
        </authorList>
    </citation>
    <scope>NUCLEOTIDE SEQUENCE</scope>
    <source>
        <strain evidence="8">821</strain>
    </source>
</reference>
<feature type="region of interest" description="Disordered" evidence="5">
    <location>
        <begin position="711"/>
        <end position="753"/>
    </location>
</feature>
<dbReference type="GO" id="GO:0006351">
    <property type="term" value="P:DNA-templated transcription"/>
    <property type="evidence" value="ECO:0007669"/>
    <property type="project" value="InterPro"/>
</dbReference>
<dbReference type="OrthoDB" id="424974at2759"/>
<dbReference type="AlphaFoldDB" id="A0A9Q5I2C8"/>
<keyword evidence="3" id="KW-0539">Nucleus</keyword>
<evidence type="ECO:0000256" key="4">
    <source>
        <dbReference type="SAM" id="Coils"/>
    </source>
</evidence>
<dbReference type="Pfam" id="PF00172">
    <property type="entry name" value="Zn_clus"/>
    <property type="match status" value="1"/>
</dbReference>
<dbReference type="PROSITE" id="PS00463">
    <property type="entry name" value="ZN2_CY6_FUNGAL_1"/>
    <property type="match status" value="1"/>
</dbReference>
<evidence type="ECO:0000313" key="9">
    <source>
        <dbReference type="Proteomes" id="UP000757232"/>
    </source>
</evidence>
<gene>
    <name evidence="8" type="ORF">A7U60_g2507</name>
</gene>
<feature type="coiled-coil region" evidence="4">
    <location>
        <begin position="97"/>
        <end position="124"/>
    </location>
</feature>
<evidence type="ECO:0000256" key="5">
    <source>
        <dbReference type="SAM" id="MobiDB-lite"/>
    </source>
</evidence>
<evidence type="ECO:0000313" key="8">
    <source>
        <dbReference type="EMBL" id="OCB90276.1"/>
    </source>
</evidence>
<feature type="compositionally biased region" description="Polar residues" evidence="5">
    <location>
        <begin position="873"/>
        <end position="905"/>
    </location>
</feature>
<evidence type="ECO:0000259" key="7">
    <source>
        <dbReference type="PROSITE" id="PS51379"/>
    </source>
</evidence>
<comment type="subcellular location">
    <subcellularLocation>
        <location evidence="1">Nucleus</location>
    </subcellularLocation>
</comment>
<keyword evidence="2" id="KW-0479">Metal-binding</keyword>
<dbReference type="InterPro" id="IPR001138">
    <property type="entry name" value="Zn2Cys6_DnaBD"/>
</dbReference>
<name>A0A9Q5I2C8_SANBA</name>
<feature type="domain" description="4Fe-4S ferredoxin-type" evidence="7">
    <location>
        <begin position="57"/>
        <end position="89"/>
    </location>
</feature>
<sequence length="992" mass="109137">MSNDIVYVAHRDPVQYRPGVPRGSRGALKEDREGNHAREIELKRSRGEISCAECRRLKIKCDRQLPCSSCMRRGCASLCPNGSLATGQGTRFVLAATDHLHRRMSKMSERIRQLEDALAIMQSNVSQESHPLLRDELLNLKVDKPQDTSEPDPVHDPPKGLDGLGTLSITDKGQRFFGASGGPELMFLKSEDDERLSSPSLSGSSPISQPSSSSQASKSPHLQPELTLFSNSFPFTPIGPVHEVQQKIKTHLPSWDDAVRLANVYLEHAAWLFHSVTRDQLLNDMLPAIYHHILPEPSHGNPTDYEGPHALACLFMVFAMGTLVDLRQEPYSAEADHYYQLAKAAIALQNIFEQPNIVTIQTLHLMSIYNGMREPAEDYGETSMEMSWSLIRVCMQLALTIGLHRDSARWGLGRLEVERRRVLFWDLYTADSWQSLSTGRPPCVTLPYIDCQFPRDEDARLDEKGKQEPGFNNWVFGFVCDCVGEVASKTLTATVPSYTTILDLDAKIRDFNIPSLPDIPLDPSKPAAVMAHFVQSHSREAILMNLHRSFFAQAMIDDPVNPLRSQYAPSFLATYRTAAHILKEIREQFEIIPEFATRFWMPWTYAFSSAVVFGTIVVRGPSSSYAPSSLQELDKACGLFSAASQRSRRAAKALAILDKLKAKAYSAYESCLRSKSVPDLHGGDVPMFAVSKQELSDELDLISGRVRLLSSKRGSSVGGSPRASSPDKKDQTPSPPPSYSKASPTQSNGPTLRLSEMENPLLPLANTVSAGLQMHNMSSVRSPDSTTPDTFFPLSAAWVGSGGGTGTAGYRDAYAEHGQDSSGSYATSTGSYPTTVKLDEWVPSPTSRTTQANSHSSHPDIGMDGMEYGHGSTGVSSHHNYVPHSSQSLPQSLGHSQAHQQSLVRTFQPRPPSHLDRGDPRYHAAYPTPSSTGTGTYYLSPGSGGTPPELYATAPRELAEMGLASQHSGINQRWTSFMQDTGLFYPQHGTSM</sequence>
<feature type="compositionally biased region" description="Polar residues" evidence="5">
    <location>
        <begin position="928"/>
        <end position="937"/>
    </location>
</feature>
<dbReference type="InterPro" id="IPR036864">
    <property type="entry name" value="Zn2-C6_fun-type_DNA-bd_sf"/>
</dbReference>
<protein>
    <recommendedName>
        <fullName evidence="10">Zn(2)-C6 fungal-type domain-containing protein</fullName>
    </recommendedName>
</protein>
<dbReference type="CDD" id="cd12148">
    <property type="entry name" value="fungal_TF_MHR"/>
    <property type="match status" value="1"/>
</dbReference>
<dbReference type="GO" id="GO:0005634">
    <property type="term" value="C:nucleus"/>
    <property type="evidence" value="ECO:0007669"/>
    <property type="project" value="UniProtKB-SubCell"/>
</dbReference>
<evidence type="ECO:0000256" key="1">
    <source>
        <dbReference type="ARBA" id="ARBA00004123"/>
    </source>
</evidence>
<dbReference type="Gene3D" id="4.10.240.10">
    <property type="entry name" value="Zn(2)-C6 fungal-type DNA-binding domain"/>
    <property type="match status" value="1"/>
</dbReference>
<feature type="region of interest" description="Disordered" evidence="5">
    <location>
        <begin position="191"/>
        <end position="221"/>
    </location>
</feature>
<evidence type="ECO:0000256" key="3">
    <source>
        <dbReference type="ARBA" id="ARBA00023242"/>
    </source>
</evidence>
<dbReference type="SMART" id="SM00066">
    <property type="entry name" value="GAL4"/>
    <property type="match status" value="1"/>
</dbReference>
<feature type="compositionally biased region" description="Basic and acidic residues" evidence="5">
    <location>
        <begin position="143"/>
        <end position="159"/>
    </location>
</feature>
<dbReference type="CDD" id="cd00067">
    <property type="entry name" value="GAL4"/>
    <property type="match status" value="1"/>
</dbReference>
<feature type="compositionally biased region" description="Polar residues" evidence="5">
    <location>
        <begin position="844"/>
        <end position="856"/>
    </location>
</feature>